<organism evidence="1 2">
    <name type="scientific">Flavobacterium limi</name>
    <dbReference type="NCBI Taxonomy" id="2045105"/>
    <lineage>
        <taxon>Bacteria</taxon>
        <taxon>Pseudomonadati</taxon>
        <taxon>Bacteroidota</taxon>
        <taxon>Flavobacteriia</taxon>
        <taxon>Flavobacteriales</taxon>
        <taxon>Flavobacteriaceae</taxon>
        <taxon>Flavobacterium</taxon>
    </lineage>
</organism>
<dbReference type="Proteomes" id="UP000655016">
    <property type="component" value="Unassembled WGS sequence"/>
</dbReference>
<proteinExistence type="predicted"/>
<gene>
    <name evidence="1" type="ORF">GCM10011518_12120</name>
</gene>
<comment type="caution">
    <text evidence="1">The sequence shown here is derived from an EMBL/GenBank/DDBJ whole genome shotgun (WGS) entry which is preliminary data.</text>
</comment>
<dbReference type="EMBL" id="BMKP01000002">
    <property type="protein sequence ID" value="GGF04469.1"/>
    <property type="molecule type" value="Genomic_DNA"/>
</dbReference>
<protein>
    <submittedName>
        <fullName evidence="1">Uncharacterized protein</fullName>
    </submittedName>
</protein>
<sequence>MYIVDSNNNDDYSDDVSKTLLSNLNKQDDILDNAVNVDIEYFDGKSIKKDKQLIAVEQNSRSKDFSLMFMFPQYRYGKVQLGNDSYLIISESNNRNQSIYLAKDQPYFDRLDKKHIVNPYQYLKIDGNYIQYSPITQNLSKIKLTISPNESDNKIIPTTNQAGMMAPNISGVNILDETKISLEKYKGNMYFLISGV</sequence>
<accession>A0ABQ1TY47</accession>
<keyword evidence="2" id="KW-1185">Reference proteome</keyword>
<evidence type="ECO:0000313" key="2">
    <source>
        <dbReference type="Proteomes" id="UP000655016"/>
    </source>
</evidence>
<dbReference type="RefSeq" id="WP_163393501.1">
    <property type="nucleotide sequence ID" value="NZ_BMKP01000002.1"/>
</dbReference>
<name>A0ABQ1TY47_9FLAO</name>
<evidence type="ECO:0000313" key="1">
    <source>
        <dbReference type="EMBL" id="GGF04469.1"/>
    </source>
</evidence>
<reference evidence="2" key="1">
    <citation type="journal article" date="2019" name="Int. J. Syst. Evol. Microbiol.">
        <title>The Global Catalogue of Microorganisms (GCM) 10K type strain sequencing project: providing services to taxonomists for standard genome sequencing and annotation.</title>
        <authorList>
            <consortium name="The Broad Institute Genomics Platform"/>
            <consortium name="The Broad Institute Genome Sequencing Center for Infectious Disease"/>
            <person name="Wu L."/>
            <person name="Ma J."/>
        </authorList>
    </citation>
    <scope>NUCLEOTIDE SEQUENCE [LARGE SCALE GENOMIC DNA]</scope>
    <source>
        <strain evidence="2">CGMCC 1.16060</strain>
    </source>
</reference>